<feature type="transmembrane region" description="Helical" evidence="1">
    <location>
        <begin position="132"/>
        <end position="153"/>
    </location>
</feature>
<dbReference type="EMBL" id="ABXJ01000027">
    <property type="protein sequence ID" value="EEA91317.1"/>
    <property type="molecule type" value="Genomic_DNA"/>
</dbReference>
<dbReference type="STRING" id="445975.COLSTE_00459"/>
<evidence type="ECO:0000313" key="2">
    <source>
        <dbReference type="EMBL" id="EEA91317.1"/>
    </source>
</evidence>
<name>B6G8R8_9ACTN</name>
<feature type="transmembrane region" description="Helical" evidence="1">
    <location>
        <begin position="28"/>
        <end position="50"/>
    </location>
</feature>
<dbReference type="Proteomes" id="UP000003560">
    <property type="component" value="Unassembled WGS sequence"/>
</dbReference>
<keyword evidence="1" id="KW-0472">Membrane</keyword>
<sequence length="286" mass="30959">MVDVSCAAHEGVRVQEKMGSWDAGTARIAWYCVTLLLALAAIATVAPFTLSPRGAEGIYWFVMGLIERVPSDVAIMNVGQVLIAGEGLWAAPVLLWTFIILYIAVDAALVFSAWLGADMGQLGKKLVFVRPALRWAAAVAMMILLVAGISEHLLREGYVQCPDLWAQKDGSAFPGLMLLFAGALLTPITIFVTVRVKRFVSAAVAYFGRKNAIVRKIACCLCVAGNGVVSWIVLTAALMVGLFAYPALLLFAFCVFIFMAGLWITIKMLPFILGAVFLHLLCDRDI</sequence>
<keyword evidence="1" id="KW-1133">Transmembrane helix</keyword>
<accession>B6G8R8</accession>
<proteinExistence type="predicted"/>
<evidence type="ECO:0000256" key="1">
    <source>
        <dbReference type="SAM" id="Phobius"/>
    </source>
</evidence>
<organism evidence="2 3">
    <name type="scientific">Collinsella stercoris DSM 13279</name>
    <dbReference type="NCBI Taxonomy" id="445975"/>
    <lineage>
        <taxon>Bacteria</taxon>
        <taxon>Bacillati</taxon>
        <taxon>Actinomycetota</taxon>
        <taxon>Coriobacteriia</taxon>
        <taxon>Coriobacteriales</taxon>
        <taxon>Coriobacteriaceae</taxon>
        <taxon>Collinsella</taxon>
    </lineage>
</organism>
<protein>
    <submittedName>
        <fullName evidence="2">Uncharacterized protein</fullName>
    </submittedName>
</protein>
<keyword evidence="1" id="KW-0812">Transmembrane</keyword>
<dbReference type="RefSeq" id="WP_006720121.1">
    <property type="nucleotide sequence ID" value="NZ_CP085935.1"/>
</dbReference>
<reference evidence="2 3" key="1">
    <citation type="submission" date="2008-10" db="EMBL/GenBank/DDBJ databases">
        <title>Draft genome sequence of Collinsella stercoris (DSM 13279).</title>
        <authorList>
            <person name="Sudarsanam P."/>
            <person name="Ley R."/>
            <person name="Guruge J."/>
            <person name="Turnbaugh P.J."/>
            <person name="Mahowald M."/>
            <person name="Liep D."/>
            <person name="Gordon J."/>
        </authorList>
    </citation>
    <scope>NUCLEOTIDE SEQUENCE [LARGE SCALE GENOMIC DNA]</scope>
    <source>
        <strain evidence="2 3">DSM 13279</strain>
    </source>
</reference>
<reference evidence="2 3" key="2">
    <citation type="submission" date="2008-10" db="EMBL/GenBank/DDBJ databases">
        <authorList>
            <person name="Fulton L."/>
            <person name="Clifton S."/>
            <person name="Fulton B."/>
            <person name="Xu J."/>
            <person name="Minx P."/>
            <person name="Pepin K.H."/>
            <person name="Johnson M."/>
            <person name="Thiruvilangam P."/>
            <person name="Bhonagiri V."/>
            <person name="Nash W.E."/>
            <person name="Mardis E.R."/>
            <person name="Wilson R.K."/>
        </authorList>
    </citation>
    <scope>NUCLEOTIDE SEQUENCE [LARGE SCALE GENOMIC DNA]</scope>
    <source>
        <strain evidence="2 3">DSM 13279</strain>
    </source>
</reference>
<evidence type="ECO:0000313" key="3">
    <source>
        <dbReference type="Proteomes" id="UP000003560"/>
    </source>
</evidence>
<dbReference type="HOGENOM" id="CLU_972214_0_0_11"/>
<dbReference type="GeneID" id="98002793"/>
<feature type="transmembrane region" description="Helical" evidence="1">
    <location>
        <begin position="173"/>
        <end position="196"/>
    </location>
</feature>
<feature type="transmembrane region" description="Helical" evidence="1">
    <location>
        <begin position="249"/>
        <end position="282"/>
    </location>
</feature>
<feature type="transmembrane region" description="Helical" evidence="1">
    <location>
        <begin position="89"/>
        <end position="111"/>
    </location>
</feature>
<dbReference type="AlphaFoldDB" id="B6G8R8"/>
<gene>
    <name evidence="2" type="ORF">COLSTE_00459</name>
</gene>
<feature type="transmembrane region" description="Helical" evidence="1">
    <location>
        <begin position="217"/>
        <end position="243"/>
    </location>
</feature>
<keyword evidence="3" id="KW-1185">Reference proteome</keyword>
<comment type="caution">
    <text evidence="2">The sequence shown here is derived from an EMBL/GenBank/DDBJ whole genome shotgun (WGS) entry which is preliminary data.</text>
</comment>